<dbReference type="OrthoDB" id="3239987at2"/>
<keyword evidence="3" id="KW-1185">Reference proteome</keyword>
<dbReference type="AlphaFoldDB" id="A0A261FW95"/>
<organism evidence="2 3">
    <name type="scientific">Bifidobacterium lemurum</name>
    <dbReference type="NCBI Taxonomy" id="1603886"/>
    <lineage>
        <taxon>Bacteria</taxon>
        <taxon>Bacillati</taxon>
        <taxon>Actinomycetota</taxon>
        <taxon>Actinomycetes</taxon>
        <taxon>Bifidobacteriales</taxon>
        <taxon>Bifidobacteriaceae</taxon>
        <taxon>Bifidobacterium</taxon>
    </lineage>
</organism>
<name>A0A261FW95_9BIFI</name>
<feature type="chain" id="PRO_5043153399" evidence="1">
    <location>
        <begin position="32"/>
        <end position="195"/>
    </location>
</feature>
<protein>
    <submittedName>
        <fullName evidence="2">Sugar ABC transporter substrate-binding protein</fullName>
    </submittedName>
</protein>
<gene>
    <name evidence="2" type="ORF">BLEM_0154</name>
</gene>
<reference evidence="2 3" key="1">
    <citation type="journal article" date="2017" name="BMC Genomics">
        <title>Comparative genomic and phylogenomic analyses of the Bifidobacteriaceae family.</title>
        <authorList>
            <person name="Lugli G.A."/>
            <person name="Milani C."/>
            <person name="Turroni F."/>
            <person name="Duranti S."/>
            <person name="Mancabelli L."/>
            <person name="Mangifesta M."/>
            <person name="Ferrario C."/>
            <person name="Modesto M."/>
            <person name="Mattarelli P."/>
            <person name="Jiri K."/>
            <person name="van Sinderen D."/>
            <person name="Ventura M."/>
        </authorList>
    </citation>
    <scope>NUCLEOTIDE SEQUENCE [LARGE SCALE GENOMIC DNA]</scope>
    <source>
        <strain evidence="2 3">DSM 28807</strain>
    </source>
</reference>
<evidence type="ECO:0000256" key="1">
    <source>
        <dbReference type="SAM" id="SignalP"/>
    </source>
</evidence>
<dbReference type="RefSeq" id="WP_072725267.1">
    <property type="nucleotide sequence ID" value="NZ_BDIS01000013.1"/>
</dbReference>
<dbReference type="Gene3D" id="3.40.50.2300">
    <property type="match status" value="1"/>
</dbReference>
<dbReference type="Proteomes" id="UP000216352">
    <property type="component" value="Unassembled WGS sequence"/>
</dbReference>
<comment type="caution">
    <text evidence="2">The sequence shown here is derived from an EMBL/GenBank/DDBJ whole genome shotgun (WGS) entry which is preliminary data.</text>
</comment>
<evidence type="ECO:0000313" key="2">
    <source>
        <dbReference type="EMBL" id="OZG63451.1"/>
    </source>
</evidence>
<accession>A0A261FW95</accession>
<dbReference type="EMBL" id="MWWX01000001">
    <property type="protein sequence ID" value="OZG63451.1"/>
    <property type="molecule type" value="Genomic_DNA"/>
</dbReference>
<sequence>MRAIAAIRRILGTSACAAAALSLAACVPPNAAVGDAKETEPRVEHDANRRADTKAGLVGSGDIATDRLVLDALDTGGIATAYASVESVNDTTQTAQDAVLDMVARAVDVVVVSGLAVTDETAQSWDEVLGQAREAGIPVALLNPQQPPADETLYAVAWKVNDRAADATPIDEALMTIVRDDPHERELMVTTNLEQ</sequence>
<proteinExistence type="predicted"/>
<evidence type="ECO:0000313" key="3">
    <source>
        <dbReference type="Proteomes" id="UP000216352"/>
    </source>
</evidence>
<keyword evidence="1" id="KW-0732">Signal</keyword>
<dbReference type="STRING" id="1603886.GCA_001895165_01072"/>
<dbReference type="PROSITE" id="PS51257">
    <property type="entry name" value="PROKAR_LIPOPROTEIN"/>
    <property type="match status" value="1"/>
</dbReference>
<feature type="signal peptide" evidence="1">
    <location>
        <begin position="1"/>
        <end position="31"/>
    </location>
</feature>